<dbReference type="EMBL" id="PDCK01000045">
    <property type="protein sequence ID" value="PRQ17646.1"/>
    <property type="molecule type" value="Genomic_DNA"/>
</dbReference>
<organism evidence="1 2">
    <name type="scientific">Rosa chinensis</name>
    <name type="common">China rose</name>
    <dbReference type="NCBI Taxonomy" id="74649"/>
    <lineage>
        <taxon>Eukaryota</taxon>
        <taxon>Viridiplantae</taxon>
        <taxon>Streptophyta</taxon>
        <taxon>Embryophyta</taxon>
        <taxon>Tracheophyta</taxon>
        <taxon>Spermatophyta</taxon>
        <taxon>Magnoliopsida</taxon>
        <taxon>eudicotyledons</taxon>
        <taxon>Gunneridae</taxon>
        <taxon>Pentapetalae</taxon>
        <taxon>rosids</taxon>
        <taxon>fabids</taxon>
        <taxon>Rosales</taxon>
        <taxon>Rosaceae</taxon>
        <taxon>Rosoideae</taxon>
        <taxon>Rosoideae incertae sedis</taxon>
        <taxon>Rosa</taxon>
    </lineage>
</organism>
<keyword evidence="2" id="KW-1185">Reference proteome</keyword>
<proteinExistence type="predicted"/>
<evidence type="ECO:0000313" key="1">
    <source>
        <dbReference type="EMBL" id="PRQ17646.1"/>
    </source>
</evidence>
<dbReference type="AlphaFoldDB" id="A0A2P6P6V0"/>
<reference evidence="1 2" key="1">
    <citation type="journal article" date="2018" name="Nat. Genet.">
        <title>The Rosa genome provides new insights in the design of modern roses.</title>
        <authorList>
            <person name="Bendahmane M."/>
        </authorList>
    </citation>
    <scope>NUCLEOTIDE SEQUENCE [LARGE SCALE GENOMIC DNA]</scope>
    <source>
        <strain evidence="2">cv. Old Blush</strain>
    </source>
</reference>
<comment type="caution">
    <text evidence="1">The sequence shown here is derived from an EMBL/GenBank/DDBJ whole genome shotgun (WGS) entry which is preliminary data.</text>
</comment>
<dbReference type="Proteomes" id="UP000238479">
    <property type="component" value="Chromosome 7"/>
</dbReference>
<sequence>MQLYRTPSMGMRLCNFLHLRWSKIPALSLVSQLSSTVQAVSPFYLIFSKKSRSSTRVEARSFTPPQIASIWALWSPSVRRPLGLGAIGDWTVWDPRILTISCFPVCLKLPEALADLVSLWRWCLEKRSFFVSGQVLLRSLGGQDSTTGRCRKVDGGLSM</sequence>
<gene>
    <name evidence="1" type="ORF">RchiOBHm_Chr7g0197261</name>
</gene>
<evidence type="ECO:0000313" key="2">
    <source>
        <dbReference type="Proteomes" id="UP000238479"/>
    </source>
</evidence>
<protein>
    <submittedName>
        <fullName evidence="1">Uncharacterized protein</fullName>
    </submittedName>
</protein>
<accession>A0A2P6P6V0</accession>
<name>A0A2P6P6V0_ROSCH</name>
<dbReference type="Gramene" id="PRQ17646">
    <property type="protein sequence ID" value="PRQ17646"/>
    <property type="gene ID" value="RchiOBHm_Chr7g0197261"/>
</dbReference>